<dbReference type="GO" id="GO:0005829">
    <property type="term" value="C:cytosol"/>
    <property type="evidence" value="ECO:0007669"/>
    <property type="project" value="TreeGrafter"/>
</dbReference>
<evidence type="ECO:0000256" key="1">
    <source>
        <dbReference type="ARBA" id="ARBA00005836"/>
    </source>
</evidence>
<dbReference type="GO" id="GO:0008237">
    <property type="term" value="F:metallopeptidase activity"/>
    <property type="evidence" value="ECO:0007669"/>
    <property type="project" value="InterPro"/>
</dbReference>
<dbReference type="AlphaFoldDB" id="A0A7C4BCJ6"/>
<gene>
    <name evidence="3" type="ORF">ENV14_02300</name>
</gene>
<feature type="domain" description="Metalloprotease TldD/E C-terminal" evidence="2">
    <location>
        <begin position="222"/>
        <end position="432"/>
    </location>
</feature>
<name>A0A7C4BCJ6_9CREN</name>
<organism evidence="3">
    <name type="scientific">Ignisphaera aggregans</name>
    <dbReference type="NCBI Taxonomy" id="334771"/>
    <lineage>
        <taxon>Archaea</taxon>
        <taxon>Thermoproteota</taxon>
        <taxon>Thermoprotei</taxon>
        <taxon>Desulfurococcales</taxon>
        <taxon>Desulfurococcaceae</taxon>
        <taxon>Ignisphaera</taxon>
    </lineage>
</organism>
<sequence>MQSPLWCVEALRGCRAVAVYRDRVVYSEQVVQVAYREGSVEINSLSASVGGVRVNRGGCWYIASQQGVAVDFEKLERRVLSIAEAGECGEFAEAELFRGVVELGKGLPREEEVVNLLKELCQEVKASYGVKCEAIAVLRDATRALARESGEETRERRRIAELELGLLGATPYGHQLFASAYHATISWSEQHVLKAIDSTFREAASRIGKGIAVKSLKPYEVGRVTLVLDGIASAALIHEISHLLNPLYIGSSRLLGQRLFPESFELYDDPLAPEAPSMRFFDDEGVVTKRRALVEEGVVRDLHHTRTTSRAFSSEPGSAYGLFTKPMPFHTTLVLKPGDWGDREILEETKRGFLIEGVAMATLEEGYIRIVPQYSFAIENGEIREAVRVREIKIPFAMMKTVSAVSRSQRMRTSIEKNWVVAEVAPRIRVEGYVS</sequence>
<dbReference type="InterPro" id="IPR036059">
    <property type="entry name" value="TldD/PmbA_sf"/>
</dbReference>
<dbReference type="InterPro" id="IPR045569">
    <property type="entry name" value="Metalloprtase-TldD/E_C"/>
</dbReference>
<dbReference type="InterPro" id="IPR051463">
    <property type="entry name" value="Peptidase_U62_metallo"/>
</dbReference>
<comment type="similarity">
    <text evidence="1">Belongs to the peptidase U62 family.</text>
</comment>
<protein>
    <submittedName>
        <fullName evidence="3">TldD/PmbA family protein</fullName>
    </submittedName>
</protein>
<evidence type="ECO:0000259" key="2">
    <source>
        <dbReference type="Pfam" id="PF19289"/>
    </source>
</evidence>
<dbReference type="EMBL" id="DTFF01000018">
    <property type="protein sequence ID" value="HGI87217.1"/>
    <property type="molecule type" value="Genomic_DNA"/>
</dbReference>
<accession>A0A7C4BCJ6</accession>
<dbReference type="PANTHER" id="PTHR30624">
    <property type="entry name" value="UNCHARACTERIZED PROTEIN TLDD AND PMBA"/>
    <property type="match status" value="1"/>
</dbReference>
<reference evidence="3" key="1">
    <citation type="journal article" date="2020" name="mSystems">
        <title>Genome- and Community-Level Interaction Insights into Carbon Utilization and Element Cycling Functions of Hydrothermarchaeota in Hydrothermal Sediment.</title>
        <authorList>
            <person name="Zhou Z."/>
            <person name="Liu Y."/>
            <person name="Xu W."/>
            <person name="Pan J."/>
            <person name="Luo Z.H."/>
            <person name="Li M."/>
        </authorList>
    </citation>
    <scope>NUCLEOTIDE SEQUENCE [LARGE SCALE GENOMIC DNA]</scope>
    <source>
        <strain evidence="3">SpSt-732</strain>
    </source>
</reference>
<dbReference type="GO" id="GO:0006508">
    <property type="term" value="P:proteolysis"/>
    <property type="evidence" value="ECO:0007669"/>
    <property type="project" value="InterPro"/>
</dbReference>
<proteinExistence type="inferred from homology"/>
<dbReference type="SUPFAM" id="SSF111283">
    <property type="entry name" value="Putative modulator of DNA gyrase, PmbA/TldD"/>
    <property type="match status" value="1"/>
</dbReference>
<dbReference type="PANTHER" id="PTHR30624:SF0">
    <property type="entry name" value="METALLOPROTEASE SLR0863"/>
    <property type="match status" value="1"/>
</dbReference>
<evidence type="ECO:0000313" key="3">
    <source>
        <dbReference type="EMBL" id="HGI87217.1"/>
    </source>
</evidence>
<dbReference type="Pfam" id="PF19289">
    <property type="entry name" value="PmbA_TldD_3rd"/>
    <property type="match status" value="1"/>
</dbReference>
<comment type="caution">
    <text evidence="3">The sequence shown here is derived from an EMBL/GenBank/DDBJ whole genome shotgun (WGS) entry which is preliminary data.</text>
</comment>